<dbReference type="InterPro" id="IPR014729">
    <property type="entry name" value="Rossmann-like_a/b/a_fold"/>
</dbReference>
<dbReference type="InterPro" id="IPR003848">
    <property type="entry name" value="DUF218"/>
</dbReference>
<evidence type="ECO:0000256" key="2">
    <source>
        <dbReference type="ARBA" id="ARBA00004947"/>
    </source>
</evidence>
<dbReference type="GO" id="GO:0033499">
    <property type="term" value="P:galactose catabolic process via UDP-galactose, Leloir pathway"/>
    <property type="evidence" value="ECO:0007669"/>
    <property type="project" value="TreeGrafter"/>
</dbReference>
<comment type="similarity">
    <text evidence="3">Belongs to the aldose epimerase family.</text>
</comment>
<evidence type="ECO:0000313" key="10">
    <source>
        <dbReference type="EMBL" id="CAF1172452.1"/>
    </source>
</evidence>
<feature type="non-terminal residue" evidence="10">
    <location>
        <position position="1"/>
    </location>
</feature>
<evidence type="ECO:0000313" key="12">
    <source>
        <dbReference type="Proteomes" id="UP000663829"/>
    </source>
</evidence>
<dbReference type="InterPro" id="IPR047215">
    <property type="entry name" value="Galactose_mutarotase-like"/>
</dbReference>
<dbReference type="Pfam" id="PF01263">
    <property type="entry name" value="Aldose_epim"/>
    <property type="match status" value="2"/>
</dbReference>
<dbReference type="EMBL" id="CAJOBC010007566">
    <property type="protein sequence ID" value="CAF3936366.1"/>
    <property type="molecule type" value="Genomic_DNA"/>
</dbReference>
<dbReference type="InterPro" id="IPR014718">
    <property type="entry name" value="GH-type_carb-bd"/>
</dbReference>
<comment type="catalytic activity">
    <reaction evidence="1">
        <text>alpha-D-galactose = beta-D-galactose</text>
        <dbReference type="Rhea" id="RHEA:28675"/>
        <dbReference type="ChEBI" id="CHEBI:27667"/>
        <dbReference type="ChEBI" id="CHEBI:28061"/>
        <dbReference type="EC" id="5.1.3.3"/>
    </reaction>
    <physiologicalReaction direction="right-to-left" evidence="1">
        <dbReference type="Rhea" id="RHEA:28677"/>
    </physiologicalReaction>
</comment>
<dbReference type="Proteomes" id="UP000681722">
    <property type="component" value="Unassembled WGS sequence"/>
</dbReference>
<evidence type="ECO:0000256" key="3">
    <source>
        <dbReference type="ARBA" id="ARBA00006206"/>
    </source>
</evidence>
<keyword evidence="6" id="KW-0119">Carbohydrate metabolism</keyword>
<dbReference type="PANTHER" id="PTHR10091">
    <property type="entry name" value="ALDOSE-1-EPIMERASE"/>
    <property type="match status" value="1"/>
</dbReference>
<sequence length="481" mass="54089">TRVMVVKIAESVFGVTENQNKVKKYTLTSPKGLEVSLIDYGATIQSIRQPDRNNTLVEVTLGYDTLQGYIDDKAYFGCTVGRVTNRIKDAKFELDGVSEIGEDGFPGQVDVTVKYHLDDDNCLTIDYYATTSAPTPINMTNHTYFNFAGHDSGTILNHKIEVNSDRFIAADDEYIPTGSISSVNNTPYDLRKLTLISERVGKVCNGLAIMYIMDGSGRRYFGKVVHPESGRAVSVESSQAGLQLYFSTLLTAVEGRNGAVYDKYQAFCLEAQNYTDSVTSVSQHYTACHRNNINTQVLCSHDLRVAEYAAELYLQGWAPLLIFSGGTGVLTKDWLESEADRFAQIARGKGVPSSAILIENKSTNTGENIVFTQELLIKYKLSPQTFIVIQKPYMERRSYATFKRHWPDRNIIVTSPRLSLEEYPCNEISMENVINFMVGHLQRIKIYPEKGFQIYQEIPVNVWNACKRLIELGFNKHLITN</sequence>
<name>A0A814UD30_9BILA</name>
<dbReference type="Proteomes" id="UP000663829">
    <property type="component" value="Unassembled WGS sequence"/>
</dbReference>
<keyword evidence="12" id="KW-1185">Reference proteome</keyword>
<dbReference type="CDD" id="cd06259">
    <property type="entry name" value="YdcF-like"/>
    <property type="match status" value="1"/>
</dbReference>
<dbReference type="EMBL" id="CAJNOQ010007566">
    <property type="protein sequence ID" value="CAF1172452.1"/>
    <property type="molecule type" value="Genomic_DNA"/>
</dbReference>
<dbReference type="Pfam" id="PF02698">
    <property type="entry name" value="DUF218"/>
    <property type="match status" value="1"/>
</dbReference>
<comment type="caution">
    <text evidence="10">The sequence shown here is derived from an EMBL/GenBank/DDBJ whole genome shotgun (WGS) entry which is preliminary data.</text>
</comment>
<evidence type="ECO:0000256" key="5">
    <source>
        <dbReference type="ARBA" id="ARBA00023235"/>
    </source>
</evidence>
<reference evidence="10" key="1">
    <citation type="submission" date="2021-02" db="EMBL/GenBank/DDBJ databases">
        <authorList>
            <person name="Nowell W R."/>
        </authorList>
    </citation>
    <scope>NUCLEOTIDE SEQUENCE</scope>
</reference>
<dbReference type="GO" id="GO:0030246">
    <property type="term" value="F:carbohydrate binding"/>
    <property type="evidence" value="ECO:0007669"/>
    <property type="project" value="InterPro"/>
</dbReference>
<dbReference type="UniPathway" id="UPA00214"/>
<organism evidence="10 12">
    <name type="scientific">Didymodactylos carnosus</name>
    <dbReference type="NCBI Taxonomy" id="1234261"/>
    <lineage>
        <taxon>Eukaryota</taxon>
        <taxon>Metazoa</taxon>
        <taxon>Spiralia</taxon>
        <taxon>Gnathifera</taxon>
        <taxon>Rotifera</taxon>
        <taxon>Eurotatoria</taxon>
        <taxon>Bdelloidea</taxon>
        <taxon>Philodinida</taxon>
        <taxon>Philodinidae</taxon>
        <taxon>Didymodactylos</taxon>
    </lineage>
</organism>
<evidence type="ECO:0000256" key="7">
    <source>
        <dbReference type="ARBA" id="ARBA00032729"/>
    </source>
</evidence>
<dbReference type="SUPFAM" id="SSF74650">
    <property type="entry name" value="Galactose mutarotase-like"/>
    <property type="match status" value="1"/>
</dbReference>
<dbReference type="InterPro" id="IPR011013">
    <property type="entry name" value="Gal_mutarotase_sf_dom"/>
</dbReference>
<dbReference type="GO" id="GO:0004034">
    <property type="term" value="F:aldose 1-epimerase activity"/>
    <property type="evidence" value="ECO:0007669"/>
    <property type="project" value="UniProtKB-EC"/>
</dbReference>
<dbReference type="CDD" id="cd09019">
    <property type="entry name" value="galactose_mutarotase_like"/>
    <property type="match status" value="1"/>
</dbReference>
<protein>
    <recommendedName>
        <fullName evidence="4">Galactose mutarotase</fullName>
    </recommendedName>
    <alternativeName>
        <fullName evidence="7">Aldose 1-epimerase</fullName>
    </alternativeName>
</protein>
<evidence type="ECO:0000259" key="9">
    <source>
        <dbReference type="Pfam" id="PF02698"/>
    </source>
</evidence>
<evidence type="ECO:0000256" key="8">
    <source>
        <dbReference type="ARBA" id="ARBA00045743"/>
    </source>
</evidence>
<comment type="pathway">
    <text evidence="2">Carbohydrate metabolism; galactose metabolism.</text>
</comment>
<gene>
    <name evidence="10" type="ORF">GPM918_LOCUS22260</name>
    <name evidence="11" type="ORF">SRO942_LOCUS22258</name>
</gene>
<evidence type="ECO:0000313" key="11">
    <source>
        <dbReference type="EMBL" id="CAF3936366.1"/>
    </source>
</evidence>
<evidence type="ECO:0000256" key="6">
    <source>
        <dbReference type="ARBA" id="ARBA00023277"/>
    </source>
</evidence>
<evidence type="ECO:0000256" key="4">
    <source>
        <dbReference type="ARBA" id="ARBA00021023"/>
    </source>
</evidence>
<dbReference type="PANTHER" id="PTHR10091:SF0">
    <property type="entry name" value="GALACTOSE MUTAROTASE"/>
    <property type="match status" value="1"/>
</dbReference>
<dbReference type="Gene3D" id="2.70.98.10">
    <property type="match status" value="2"/>
</dbReference>
<dbReference type="InterPro" id="IPR008183">
    <property type="entry name" value="Aldose_1/G6P_1-epimerase"/>
</dbReference>
<feature type="domain" description="DUF218" evidence="9">
    <location>
        <begin position="305"/>
        <end position="405"/>
    </location>
</feature>
<dbReference type="OrthoDB" id="17725at2759"/>
<comment type="function">
    <text evidence="8">Mutarotase that catalyzes the interconversion of beta-D-galactose and alpha-D-galactose during galactose metabolism. Beta-D-galactose is metabolized in the liver into glucose 1-phosphate, the primary metabolic fuel, by the action of four enzymes that constitute the Leloir pathway: GALM, GALK1 (galactokinase), GALT (galactose-1-phosphate uridylyltransferase) and GALE (UDP-galactose-4'-epimerase). Involved in the maintenance of the equilibrium between the beta- and alpha-anomers of galactose, therefore ensuring a sufficient supply of the alpha-anomer for GALK1. Also active on D-glucose although shows a preference for galactose over glucose.</text>
</comment>
<keyword evidence="5" id="KW-0413">Isomerase</keyword>
<proteinExistence type="inferred from homology"/>
<dbReference type="Gene3D" id="3.40.50.620">
    <property type="entry name" value="HUPs"/>
    <property type="match status" value="1"/>
</dbReference>
<evidence type="ECO:0000256" key="1">
    <source>
        <dbReference type="ARBA" id="ARBA00001712"/>
    </source>
</evidence>
<dbReference type="AlphaFoldDB" id="A0A814UD30"/>
<dbReference type="GO" id="GO:0006006">
    <property type="term" value="P:glucose metabolic process"/>
    <property type="evidence" value="ECO:0007669"/>
    <property type="project" value="TreeGrafter"/>
</dbReference>
<accession>A0A814UD30</accession>